<dbReference type="STRING" id="1603555.SU86_002490"/>
<dbReference type="KEGG" id="tah:SU86_002490"/>
<dbReference type="PRINTS" id="PR00625">
    <property type="entry name" value="JDOMAIN"/>
</dbReference>
<dbReference type="Gene3D" id="1.10.287.110">
    <property type="entry name" value="DnaJ domain"/>
    <property type="match status" value="1"/>
</dbReference>
<protein>
    <recommendedName>
        <fullName evidence="3">J domain-containing protein</fullName>
    </recommendedName>
</protein>
<keyword evidence="1" id="KW-0143">Chaperone</keyword>
<dbReference type="SMART" id="SM00271">
    <property type="entry name" value="DnaJ"/>
    <property type="match status" value="1"/>
</dbReference>
<evidence type="ECO:0000256" key="1">
    <source>
        <dbReference type="ARBA" id="ARBA00023186"/>
    </source>
</evidence>
<proteinExistence type="predicted"/>
<feature type="transmembrane region" description="Helical" evidence="2">
    <location>
        <begin position="12"/>
        <end position="29"/>
    </location>
</feature>
<sequence>MSEYYNPEDVKLAMIGIAVAVVILFLYLARDTILRKKSEYEKKEFESKKDRDYEKYHSEWNTEDEDFFGERKKSKESQEFRKMMQDSSLPNYYHVLGVSQDATQEEIKSKFRQLAKEHHPDRTKDQGSAERFAEINEAYDTLSDAETRAEYDKYYKASFG</sequence>
<organism evidence="4 5">
    <name type="scientific">Candidatus Nitrosotenuis cloacae</name>
    <dbReference type="NCBI Taxonomy" id="1603555"/>
    <lineage>
        <taxon>Archaea</taxon>
        <taxon>Nitrososphaerota</taxon>
        <taxon>Candidatus Nitrosotenuis</taxon>
    </lineage>
</organism>
<dbReference type="Pfam" id="PF00226">
    <property type="entry name" value="DnaJ"/>
    <property type="match status" value="1"/>
</dbReference>
<dbReference type="GO" id="GO:0042026">
    <property type="term" value="P:protein refolding"/>
    <property type="evidence" value="ECO:0007669"/>
    <property type="project" value="TreeGrafter"/>
</dbReference>
<dbReference type="Proteomes" id="UP000266745">
    <property type="component" value="Chromosome"/>
</dbReference>
<gene>
    <name evidence="4" type="ORF">SU86_002490</name>
</gene>
<keyword evidence="5" id="KW-1185">Reference proteome</keyword>
<dbReference type="GO" id="GO:0051082">
    <property type="term" value="F:unfolded protein binding"/>
    <property type="evidence" value="ECO:0007669"/>
    <property type="project" value="TreeGrafter"/>
</dbReference>
<dbReference type="PANTHER" id="PTHR43096">
    <property type="entry name" value="DNAJ HOMOLOG 1, MITOCHONDRIAL-RELATED"/>
    <property type="match status" value="1"/>
</dbReference>
<keyword evidence="2" id="KW-1133">Transmembrane helix</keyword>
<name>A0A3G1B8L1_9ARCH</name>
<evidence type="ECO:0000256" key="2">
    <source>
        <dbReference type="SAM" id="Phobius"/>
    </source>
</evidence>
<reference evidence="4 5" key="1">
    <citation type="journal article" date="2016" name="Sci. Rep.">
        <title>A novel ammonia-oxidizing archaeon from wastewater treatment plant: Its enrichment, physiological and genomic characteristics.</title>
        <authorList>
            <person name="Li Y."/>
            <person name="Ding K."/>
            <person name="Wen X."/>
            <person name="Zhang B."/>
            <person name="Shen B."/>
            <person name="Yang Y."/>
        </authorList>
    </citation>
    <scope>NUCLEOTIDE SEQUENCE [LARGE SCALE GENOMIC DNA]</scope>
    <source>
        <strain evidence="4 5">SAT1</strain>
    </source>
</reference>
<dbReference type="CDD" id="cd06257">
    <property type="entry name" value="DnaJ"/>
    <property type="match status" value="1"/>
</dbReference>
<dbReference type="PROSITE" id="PS50076">
    <property type="entry name" value="DNAJ_2"/>
    <property type="match status" value="1"/>
</dbReference>
<dbReference type="InterPro" id="IPR018253">
    <property type="entry name" value="DnaJ_domain_CS"/>
</dbReference>
<feature type="domain" description="J" evidence="3">
    <location>
        <begin position="91"/>
        <end position="155"/>
    </location>
</feature>
<dbReference type="PANTHER" id="PTHR43096:SF52">
    <property type="entry name" value="DNAJ HOMOLOG 1, MITOCHONDRIAL-RELATED"/>
    <property type="match status" value="1"/>
</dbReference>
<evidence type="ECO:0000259" key="3">
    <source>
        <dbReference type="PROSITE" id="PS50076"/>
    </source>
</evidence>
<dbReference type="AlphaFoldDB" id="A0A3G1B8L1"/>
<dbReference type="InterPro" id="IPR036869">
    <property type="entry name" value="J_dom_sf"/>
</dbReference>
<dbReference type="GO" id="GO:0005737">
    <property type="term" value="C:cytoplasm"/>
    <property type="evidence" value="ECO:0007669"/>
    <property type="project" value="TreeGrafter"/>
</dbReference>
<dbReference type="InterPro" id="IPR001623">
    <property type="entry name" value="DnaJ_domain"/>
</dbReference>
<accession>A0A3G1B8L1</accession>
<evidence type="ECO:0000313" key="5">
    <source>
        <dbReference type="Proteomes" id="UP000266745"/>
    </source>
</evidence>
<dbReference type="EMBL" id="CP011097">
    <property type="protein sequence ID" value="AJZ76577.1"/>
    <property type="molecule type" value="Genomic_DNA"/>
</dbReference>
<evidence type="ECO:0000313" key="4">
    <source>
        <dbReference type="EMBL" id="AJZ76577.1"/>
    </source>
</evidence>
<dbReference type="SUPFAM" id="SSF46565">
    <property type="entry name" value="Chaperone J-domain"/>
    <property type="match status" value="1"/>
</dbReference>
<dbReference type="PROSITE" id="PS00636">
    <property type="entry name" value="DNAJ_1"/>
    <property type="match status" value="1"/>
</dbReference>
<keyword evidence="2" id="KW-0472">Membrane</keyword>
<keyword evidence="2" id="KW-0812">Transmembrane</keyword>